<evidence type="ECO:0000313" key="4">
    <source>
        <dbReference type="Proteomes" id="UP000299290"/>
    </source>
</evidence>
<keyword evidence="2" id="KW-1133">Transmembrane helix</keyword>
<organism evidence="3 4">
    <name type="scientific">Streptomyces antimycoticus</name>
    <dbReference type="NCBI Taxonomy" id="68175"/>
    <lineage>
        <taxon>Bacteria</taxon>
        <taxon>Bacillati</taxon>
        <taxon>Actinomycetota</taxon>
        <taxon>Actinomycetes</taxon>
        <taxon>Kitasatosporales</taxon>
        <taxon>Streptomycetaceae</taxon>
        <taxon>Streptomyces</taxon>
        <taxon>Streptomyces violaceusniger group</taxon>
    </lineage>
</organism>
<keyword evidence="2" id="KW-0812">Transmembrane</keyword>
<name>A0A4D4K2V3_9ACTN</name>
<dbReference type="Proteomes" id="UP000299290">
    <property type="component" value="Unassembled WGS sequence"/>
</dbReference>
<gene>
    <name evidence="3" type="ORF">SANT12839_014890</name>
</gene>
<proteinExistence type="predicted"/>
<feature type="transmembrane region" description="Helical" evidence="2">
    <location>
        <begin position="28"/>
        <end position="47"/>
    </location>
</feature>
<evidence type="ECO:0008006" key="5">
    <source>
        <dbReference type="Google" id="ProtNLM"/>
    </source>
</evidence>
<protein>
    <recommendedName>
        <fullName evidence="5">DUF2029 domain-containing protein</fullName>
    </recommendedName>
</protein>
<sequence>MENTAAPAAAVLPPRPQPPQPRRYRRPAPWLGLVAIGYAVVQLAMVIPHTGHALGWDESVYVSQVDPRTPPAYFSAPRSRGVSLLVAPVVAATDSIPALRILLMLVSAGALYGAFRVWTRLLPRPRSPWPRCSSPGCGSPRSAGPR</sequence>
<reference evidence="3 4" key="1">
    <citation type="journal article" date="2020" name="Int. J. Syst. Evol. Microbiol.">
        <title>Reclassification of Streptomyces castelarensis and Streptomyces sporoclivatus as later heterotypic synonyms of Streptomyces antimycoticus.</title>
        <authorList>
            <person name="Komaki H."/>
            <person name="Tamura T."/>
        </authorList>
    </citation>
    <scope>NUCLEOTIDE SEQUENCE [LARGE SCALE GENOMIC DNA]</scope>
    <source>
        <strain evidence="3 4">NBRC 12839</strain>
    </source>
</reference>
<dbReference type="AlphaFoldDB" id="A0A4D4K2V3"/>
<keyword evidence="2" id="KW-0472">Membrane</keyword>
<dbReference type="EMBL" id="BJHV01000001">
    <property type="protein sequence ID" value="GDY40607.1"/>
    <property type="molecule type" value="Genomic_DNA"/>
</dbReference>
<evidence type="ECO:0000256" key="1">
    <source>
        <dbReference type="SAM" id="MobiDB-lite"/>
    </source>
</evidence>
<feature type="transmembrane region" description="Helical" evidence="2">
    <location>
        <begin position="98"/>
        <end position="118"/>
    </location>
</feature>
<feature type="compositionally biased region" description="Low complexity" evidence="1">
    <location>
        <begin position="129"/>
        <end position="146"/>
    </location>
</feature>
<evidence type="ECO:0000313" key="3">
    <source>
        <dbReference type="EMBL" id="GDY40607.1"/>
    </source>
</evidence>
<feature type="compositionally biased region" description="Low complexity" evidence="1">
    <location>
        <begin position="1"/>
        <end position="12"/>
    </location>
</feature>
<evidence type="ECO:0000256" key="2">
    <source>
        <dbReference type="SAM" id="Phobius"/>
    </source>
</evidence>
<comment type="caution">
    <text evidence="3">The sequence shown here is derived from an EMBL/GenBank/DDBJ whole genome shotgun (WGS) entry which is preliminary data.</text>
</comment>
<dbReference type="RefSeq" id="WP_174887310.1">
    <property type="nucleotide sequence ID" value="NZ_BJHV01000001.1"/>
</dbReference>
<accession>A0A4D4K2V3</accession>
<feature type="region of interest" description="Disordered" evidence="1">
    <location>
        <begin position="1"/>
        <end position="23"/>
    </location>
</feature>
<feature type="region of interest" description="Disordered" evidence="1">
    <location>
        <begin position="127"/>
        <end position="146"/>
    </location>
</feature>
<keyword evidence="4" id="KW-1185">Reference proteome</keyword>